<proteinExistence type="predicted"/>
<feature type="signal peptide" evidence="1">
    <location>
        <begin position="1"/>
        <end position="19"/>
    </location>
</feature>
<dbReference type="AlphaFoldDB" id="A0AAX6DP29"/>
<gene>
    <name evidence="2" type="ORF">M6B38_236520</name>
</gene>
<evidence type="ECO:0000256" key="1">
    <source>
        <dbReference type="SAM" id="SignalP"/>
    </source>
</evidence>
<keyword evidence="3" id="KW-1185">Reference proteome</keyword>
<comment type="caution">
    <text evidence="2">The sequence shown here is derived from an EMBL/GenBank/DDBJ whole genome shotgun (WGS) entry which is preliminary data.</text>
</comment>
<evidence type="ECO:0000313" key="2">
    <source>
        <dbReference type="EMBL" id="KAJ6793521.1"/>
    </source>
</evidence>
<feature type="chain" id="PRO_5043735712" evidence="1">
    <location>
        <begin position="20"/>
        <end position="107"/>
    </location>
</feature>
<organism evidence="2 3">
    <name type="scientific">Iris pallida</name>
    <name type="common">Sweet iris</name>
    <dbReference type="NCBI Taxonomy" id="29817"/>
    <lineage>
        <taxon>Eukaryota</taxon>
        <taxon>Viridiplantae</taxon>
        <taxon>Streptophyta</taxon>
        <taxon>Embryophyta</taxon>
        <taxon>Tracheophyta</taxon>
        <taxon>Spermatophyta</taxon>
        <taxon>Magnoliopsida</taxon>
        <taxon>Liliopsida</taxon>
        <taxon>Asparagales</taxon>
        <taxon>Iridaceae</taxon>
        <taxon>Iridoideae</taxon>
        <taxon>Irideae</taxon>
        <taxon>Iris</taxon>
    </lineage>
</organism>
<protein>
    <submittedName>
        <fullName evidence="2">E3 ubiquitin-protein ligase makorin</fullName>
    </submittedName>
</protein>
<evidence type="ECO:0000313" key="3">
    <source>
        <dbReference type="Proteomes" id="UP001140949"/>
    </source>
</evidence>
<reference evidence="2" key="1">
    <citation type="journal article" date="2023" name="GigaByte">
        <title>Genome assembly of the bearded iris, Iris pallida Lam.</title>
        <authorList>
            <person name="Bruccoleri R.E."/>
            <person name="Oakeley E.J."/>
            <person name="Faust A.M.E."/>
            <person name="Altorfer M."/>
            <person name="Dessus-Babus S."/>
            <person name="Burckhardt D."/>
            <person name="Oertli M."/>
            <person name="Naumann U."/>
            <person name="Petersen F."/>
            <person name="Wong J."/>
        </authorList>
    </citation>
    <scope>NUCLEOTIDE SEQUENCE</scope>
    <source>
        <strain evidence="2">GSM-AAB239-AS_SAM_17_03QT</strain>
    </source>
</reference>
<accession>A0AAX6DP29</accession>
<keyword evidence="1" id="KW-0732">Signal</keyword>
<dbReference type="Proteomes" id="UP001140949">
    <property type="component" value="Unassembled WGS sequence"/>
</dbReference>
<dbReference type="EMBL" id="JANAVB010042965">
    <property type="protein sequence ID" value="KAJ6793521.1"/>
    <property type="molecule type" value="Genomic_DNA"/>
</dbReference>
<sequence length="107" mass="12312">MAKIPLLLFVFFFLTPIQAMGSSSYSGFTYDATHKIAADSTEEVSKPLSSAAVVEPEKKKQPEQTLVFHELFSFADRFDWLLSPQNLIFLFRLRRNLGFDLPFKNLY</sequence>
<reference evidence="2" key="2">
    <citation type="submission" date="2023-04" db="EMBL/GenBank/DDBJ databases">
        <authorList>
            <person name="Bruccoleri R.E."/>
            <person name="Oakeley E.J."/>
            <person name="Faust A.-M."/>
            <person name="Dessus-Babus S."/>
            <person name="Altorfer M."/>
            <person name="Burckhardt D."/>
            <person name="Oertli M."/>
            <person name="Naumann U."/>
            <person name="Petersen F."/>
            <person name="Wong J."/>
        </authorList>
    </citation>
    <scope>NUCLEOTIDE SEQUENCE</scope>
    <source>
        <strain evidence="2">GSM-AAB239-AS_SAM_17_03QT</strain>
        <tissue evidence="2">Leaf</tissue>
    </source>
</reference>
<name>A0AAX6DP29_IRIPA</name>